<accession>M1ZI56</accession>
<dbReference type="HOGENOM" id="CLU_065324_1_0_9"/>
<name>M1ZI56_9FIRM</name>
<dbReference type="RefSeq" id="WP_005588586.1">
    <property type="nucleotide sequence ID" value="NZ_LT669839.1"/>
</dbReference>
<dbReference type="Gene3D" id="3.20.20.70">
    <property type="entry name" value="Aldolase class I"/>
    <property type="match status" value="1"/>
</dbReference>
<feature type="domain" description="6-phospho-N-acetylmuramidase N-terminal" evidence="2">
    <location>
        <begin position="4"/>
        <end position="238"/>
    </location>
</feature>
<dbReference type="EMBL" id="LT669839">
    <property type="protein sequence ID" value="SHD78641.1"/>
    <property type="molecule type" value="Genomic_DNA"/>
</dbReference>
<evidence type="ECO:0000259" key="2">
    <source>
        <dbReference type="Pfam" id="PF19200"/>
    </source>
</evidence>
<keyword evidence="4" id="KW-1185">Reference proteome</keyword>
<dbReference type="Proteomes" id="UP000245423">
    <property type="component" value="Chromosome 1"/>
</dbReference>
<dbReference type="PANTHER" id="PTHR38435:SF1">
    <property type="entry name" value="DUF871 DOMAIN-CONTAINING PROTEIN"/>
    <property type="match status" value="1"/>
</dbReference>
<gene>
    <name evidence="3" type="ORF">CUESP1_3317</name>
</gene>
<dbReference type="InterPro" id="IPR008589">
    <property type="entry name" value="MupG"/>
</dbReference>
<dbReference type="SUPFAM" id="SSF50891">
    <property type="entry name" value="Cyclophilin-like"/>
    <property type="match status" value="1"/>
</dbReference>
<protein>
    <submittedName>
        <fullName evidence="3">Outer surface protein</fullName>
    </submittedName>
</protein>
<dbReference type="InterPro" id="IPR017853">
    <property type="entry name" value="GH"/>
</dbReference>
<dbReference type="Gene3D" id="2.40.100.10">
    <property type="entry name" value="Cyclophilin-like"/>
    <property type="match status" value="1"/>
</dbReference>
<dbReference type="AlphaFoldDB" id="M1ZI56"/>
<proteinExistence type="predicted"/>
<sequence length="362" mass="41734">MRRLGVSIYPNNSSLEEDRRYLSLATKYGFSRIFTNLISIDEDKDRILREFKEIINYGKDLGMEVIADVSPSVFKSLDIHYSDLRFFKDMNLTGIRLDLGFSGNEESIMSFNPYGLKIEINMSNNTKYLENIMAYMPNKDYIIGCHNFYPHRYTGLSRKHFMETSESFKKYGLRTAAFVSSTNATFGPWLVNEGLPTLEEHRELPIETQAKDLFNTGLIDDVIISNCYASEEELKALGKMNKDLLTLKIELVDGLPKVEKDIILEELHINRGDISEYVIRSTQSRVKYKGYDFKLINPKDIEKGDIMIDSSLYEHYAGELQIALKPMKNSGKTSVVGKVVDEEVFLLDHIKPWQKFKLESFI</sequence>
<evidence type="ECO:0000259" key="1">
    <source>
        <dbReference type="Pfam" id="PF05913"/>
    </source>
</evidence>
<dbReference type="OrthoDB" id="5809921at2"/>
<dbReference type="Pfam" id="PF19200">
    <property type="entry name" value="MupG_N"/>
    <property type="match status" value="1"/>
</dbReference>
<evidence type="ECO:0000313" key="4">
    <source>
        <dbReference type="Proteomes" id="UP000245423"/>
    </source>
</evidence>
<feature type="domain" description="6-phospho-N-acetylmuramidase C-terminal" evidence="1">
    <location>
        <begin position="245"/>
        <end position="359"/>
    </location>
</feature>
<dbReference type="SUPFAM" id="SSF51445">
    <property type="entry name" value="(Trans)glycosidases"/>
    <property type="match status" value="1"/>
</dbReference>
<reference evidence="3 4" key="1">
    <citation type="submission" date="2016-11" db="EMBL/GenBank/DDBJ databases">
        <authorList>
            <person name="Manzoor S."/>
        </authorList>
    </citation>
    <scope>NUCLEOTIDE SEQUENCE [LARGE SCALE GENOMIC DNA]</scope>
    <source>
        <strain evidence="3">Clostridium ultunense strain Esp</strain>
    </source>
</reference>
<dbReference type="InterPro" id="IPR043894">
    <property type="entry name" value="MupG_C"/>
</dbReference>
<dbReference type="InterPro" id="IPR043797">
    <property type="entry name" value="MupG_N"/>
</dbReference>
<organism evidence="3 4">
    <name type="scientific">[Clostridium] ultunense Esp</name>
    <dbReference type="NCBI Taxonomy" id="1288971"/>
    <lineage>
        <taxon>Bacteria</taxon>
        <taxon>Bacillati</taxon>
        <taxon>Bacillota</taxon>
        <taxon>Tissierellia</taxon>
        <taxon>Tissierellales</taxon>
        <taxon>Tepidimicrobiaceae</taxon>
        <taxon>Schnuerera</taxon>
    </lineage>
</organism>
<dbReference type="PANTHER" id="PTHR38435">
    <property type="match status" value="1"/>
</dbReference>
<evidence type="ECO:0000313" key="3">
    <source>
        <dbReference type="EMBL" id="SHD78641.1"/>
    </source>
</evidence>
<dbReference type="Pfam" id="PF05913">
    <property type="entry name" value="MupG_C"/>
    <property type="match status" value="1"/>
</dbReference>
<dbReference type="InterPro" id="IPR013785">
    <property type="entry name" value="Aldolase_TIM"/>
</dbReference>
<dbReference type="InterPro" id="IPR029000">
    <property type="entry name" value="Cyclophilin-like_dom_sf"/>
</dbReference>